<accession>A0ABW5KW07</accession>
<dbReference type="InterPro" id="IPR051045">
    <property type="entry name" value="TonB-dependent_transducer"/>
</dbReference>
<keyword evidence="3" id="KW-1185">Reference proteome</keyword>
<dbReference type="PANTHER" id="PTHR33446:SF2">
    <property type="entry name" value="PROTEIN TONB"/>
    <property type="match status" value="1"/>
</dbReference>
<dbReference type="EMBL" id="JBHULD010000002">
    <property type="protein sequence ID" value="MFD2552986.1"/>
    <property type="molecule type" value="Genomic_DNA"/>
</dbReference>
<reference evidence="3" key="1">
    <citation type="journal article" date="2019" name="Int. J. Syst. Evol. Microbiol.">
        <title>The Global Catalogue of Microorganisms (GCM) 10K type strain sequencing project: providing services to taxonomists for standard genome sequencing and annotation.</title>
        <authorList>
            <consortium name="The Broad Institute Genomics Platform"/>
            <consortium name="The Broad Institute Genome Sequencing Center for Infectious Disease"/>
            <person name="Wu L."/>
            <person name="Ma J."/>
        </authorList>
    </citation>
    <scope>NUCLEOTIDE SEQUENCE [LARGE SCALE GENOMIC DNA]</scope>
    <source>
        <strain evidence="3">KCTC 52298</strain>
    </source>
</reference>
<evidence type="ECO:0000259" key="1">
    <source>
        <dbReference type="PROSITE" id="PS52015"/>
    </source>
</evidence>
<proteinExistence type="predicted"/>
<sequence>MRQSLFLISKYVVVFLFLFCIKPLKAQETIVTYIKKNGGLTALKDSADYTRILSITPNDIGLYELNEYYSNGNLKRHGWVKSLDARKLQFEGIVEAYYDNEIVEATLNYSQNKLVDTAKRYYRNGVLKENRVYLKDKVTPDSITDNELFSRLVYYSDSLNNIQIINGNGTARFVDKDNDIEQGDYANGVRTGHWKGTILKGKYRFEEQYEEGIIVTGETTDSLGQKIKYTKKQVQPEYPGGIQQLRMFIGKNYRYPKEALMAGVVGQVTISFVVEKTGKTTDYKIIDDLGYGTGNVGIEVIEAASDWTPGYLRGIPVRVAYTLPIRLNLTR</sequence>
<evidence type="ECO:0000313" key="3">
    <source>
        <dbReference type="Proteomes" id="UP001597440"/>
    </source>
</evidence>
<dbReference type="PROSITE" id="PS52015">
    <property type="entry name" value="TONB_CTD"/>
    <property type="match status" value="1"/>
</dbReference>
<dbReference type="InterPro" id="IPR037682">
    <property type="entry name" value="TonB_C"/>
</dbReference>
<dbReference type="Proteomes" id="UP001597440">
    <property type="component" value="Unassembled WGS sequence"/>
</dbReference>
<dbReference type="SUPFAM" id="SSF82185">
    <property type="entry name" value="Histone H3 K4-specific methyltransferase SET7/9 N-terminal domain"/>
    <property type="match status" value="2"/>
</dbReference>
<protein>
    <submittedName>
        <fullName evidence="2">Energy transducer TonB</fullName>
    </submittedName>
</protein>
<dbReference type="PANTHER" id="PTHR33446">
    <property type="entry name" value="PROTEIN TONB-RELATED"/>
    <property type="match status" value="1"/>
</dbReference>
<name>A0ABW5KW07_9SPHI</name>
<organism evidence="2 3">
    <name type="scientific">Sphingobacterium tabacisoli</name>
    <dbReference type="NCBI Taxonomy" id="2044855"/>
    <lineage>
        <taxon>Bacteria</taxon>
        <taxon>Pseudomonadati</taxon>
        <taxon>Bacteroidota</taxon>
        <taxon>Sphingobacteriia</taxon>
        <taxon>Sphingobacteriales</taxon>
        <taxon>Sphingobacteriaceae</taxon>
        <taxon>Sphingobacterium</taxon>
    </lineage>
</organism>
<evidence type="ECO:0000313" key="2">
    <source>
        <dbReference type="EMBL" id="MFD2552986.1"/>
    </source>
</evidence>
<gene>
    <name evidence="2" type="ORF">ACFSQW_01195</name>
</gene>
<dbReference type="Pfam" id="PF03544">
    <property type="entry name" value="TonB_C"/>
    <property type="match status" value="1"/>
</dbReference>
<dbReference type="Gene3D" id="3.30.1150.10">
    <property type="match status" value="1"/>
</dbReference>
<dbReference type="SUPFAM" id="SSF74653">
    <property type="entry name" value="TolA/TonB C-terminal domain"/>
    <property type="match status" value="1"/>
</dbReference>
<feature type="domain" description="TonB C-terminal" evidence="1">
    <location>
        <begin position="240"/>
        <end position="331"/>
    </location>
</feature>
<comment type="caution">
    <text evidence="2">The sequence shown here is derived from an EMBL/GenBank/DDBJ whole genome shotgun (WGS) entry which is preliminary data.</text>
</comment>
<dbReference type="RefSeq" id="WP_210356535.1">
    <property type="nucleotide sequence ID" value="NZ_JAEQMU010000011.1"/>
</dbReference>
<dbReference type="Gene3D" id="3.90.930.1">
    <property type="match status" value="1"/>
</dbReference>